<dbReference type="SUPFAM" id="SSF55486">
    <property type="entry name" value="Metalloproteases ('zincins'), catalytic domain"/>
    <property type="match status" value="1"/>
</dbReference>
<gene>
    <name evidence="17" type="ORF">ACO22_00745</name>
</gene>
<evidence type="ECO:0000256" key="3">
    <source>
        <dbReference type="ARBA" id="ARBA00006040"/>
    </source>
</evidence>
<comment type="subcellular location">
    <subcellularLocation>
        <location evidence="2">Mitochondrion matrix</location>
    </subcellularLocation>
</comment>
<keyword evidence="11 15" id="KW-0482">Metalloprotease</keyword>
<protein>
    <recommendedName>
        <fullName evidence="5">Mitochondrial intermediate peptidase</fullName>
        <ecNumber evidence="4">3.4.24.59</ecNumber>
    </recommendedName>
    <alternativeName>
        <fullName evidence="14">Octapeptidyl aminopeptidase</fullName>
    </alternativeName>
</protein>
<dbReference type="InterPro" id="IPR024079">
    <property type="entry name" value="MetalloPept_cat_dom_sf"/>
</dbReference>
<accession>A0A1D2JNL8</accession>
<comment type="function">
    <text evidence="13">Cleaves proteins, imported into the mitochondrion, to their mature size. While most mitochondrial precursor proteins are processed to the mature form in one step by mitochondrial processing peptidase (MPP), the sequential cleavage by MIP of an octapeptide after initial processing by MPP is a required step for a subgroup of nuclear-encoded precursor proteins destined for the matrix or the inner membrane.</text>
</comment>
<evidence type="ECO:0000256" key="10">
    <source>
        <dbReference type="ARBA" id="ARBA00022946"/>
    </source>
</evidence>
<dbReference type="PANTHER" id="PTHR11804">
    <property type="entry name" value="PROTEASE M3 THIMET OLIGOPEPTIDASE-RELATED"/>
    <property type="match status" value="1"/>
</dbReference>
<evidence type="ECO:0000256" key="1">
    <source>
        <dbReference type="ARBA" id="ARBA00000436"/>
    </source>
</evidence>
<comment type="caution">
    <text evidence="17">The sequence shown here is derived from an EMBL/GenBank/DDBJ whole genome shotgun (WGS) entry which is preliminary data.</text>
</comment>
<dbReference type="VEuPathDB" id="FungiDB:PADG_03721"/>
<dbReference type="Pfam" id="PF01432">
    <property type="entry name" value="Peptidase_M3"/>
    <property type="match status" value="1"/>
</dbReference>
<keyword evidence="7 15" id="KW-0479">Metal-binding</keyword>
<reference evidence="17 18" key="1">
    <citation type="submission" date="2016-06" db="EMBL/GenBank/DDBJ databases">
        <authorList>
            <person name="Kjaerup R.B."/>
            <person name="Dalgaard T.S."/>
            <person name="Juul-Madsen H.R."/>
        </authorList>
    </citation>
    <scope>NUCLEOTIDE SEQUENCE [LARGE SCALE GENOMIC DNA]</scope>
    <source>
        <strain evidence="17 18">Pb300</strain>
    </source>
</reference>
<dbReference type="GO" id="GO:0006627">
    <property type="term" value="P:protein processing involved in protein targeting to mitochondrion"/>
    <property type="evidence" value="ECO:0007669"/>
    <property type="project" value="TreeGrafter"/>
</dbReference>
<keyword evidence="6 15" id="KW-0645">Protease</keyword>
<proteinExistence type="inferred from homology"/>
<comment type="cofactor">
    <cofactor evidence="15">
        <name>Zn(2+)</name>
        <dbReference type="ChEBI" id="CHEBI:29105"/>
    </cofactor>
    <text evidence="15">Binds 1 zinc ion.</text>
</comment>
<keyword evidence="10" id="KW-0809">Transit peptide</keyword>
<evidence type="ECO:0000313" key="17">
    <source>
        <dbReference type="EMBL" id="ODH44755.1"/>
    </source>
</evidence>
<feature type="domain" description="Peptidase M3A/M3B catalytic" evidence="16">
    <location>
        <begin position="368"/>
        <end position="849"/>
    </location>
</feature>
<dbReference type="CDD" id="cd06457">
    <property type="entry name" value="M3A_MIP"/>
    <property type="match status" value="1"/>
</dbReference>
<dbReference type="Proteomes" id="UP000242814">
    <property type="component" value="Unassembled WGS sequence"/>
</dbReference>
<evidence type="ECO:0000313" key="18">
    <source>
        <dbReference type="Proteomes" id="UP000242814"/>
    </source>
</evidence>
<evidence type="ECO:0000256" key="7">
    <source>
        <dbReference type="ARBA" id="ARBA00022723"/>
    </source>
</evidence>
<dbReference type="GO" id="GO:0046872">
    <property type="term" value="F:metal ion binding"/>
    <property type="evidence" value="ECO:0007669"/>
    <property type="project" value="UniProtKB-UniRule"/>
</dbReference>
<evidence type="ECO:0000259" key="16">
    <source>
        <dbReference type="Pfam" id="PF01432"/>
    </source>
</evidence>
<keyword evidence="12" id="KW-0496">Mitochondrion</keyword>
<dbReference type="PANTHER" id="PTHR11804:SF79">
    <property type="entry name" value="MITOCHONDRIAL INTERMEDIATE PEPTIDASE"/>
    <property type="match status" value="1"/>
</dbReference>
<dbReference type="Gene3D" id="1.10.1370.10">
    <property type="entry name" value="Neurolysin, domain 3"/>
    <property type="match status" value="1"/>
</dbReference>
<dbReference type="InterPro" id="IPR045090">
    <property type="entry name" value="Pept_M3A_M3B"/>
</dbReference>
<comment type="similarity">
    <text evidence="3 15">Belongs to the peptidase M3 family.</text>
</comment>
<evidence type="ECO:0000256" key="14">
    <source>
        <dbReference type="ARBA" id="ARBA00032470"/>
    </source>
</evidence>
<dbReference type="VEuPathDB" id="FungiDB:PABG_01686"/>
<comment type="catalytic activity">
    <reaction evidence="1">
        <text>Release of an N-terminal octapeptide as second stage of processing of some proteins imported into the mitochondrion.</text>
        <dbReference type="EC" id="3.4.24.59"/>
    </reaction>
</comment>
<organism evidence="17 18">
    <name type="scientific">Paracoccidioides brasiliensis</name>
    <dbReference type="NCBI Taxonomy" id="121759"/>
    <lineage>
        <taxon>Eukaryota</taxon>
        <taxon>Fungi</taxon>
        <taxon>Dikarya</taxon>
        <taxon>Ascomycota</taxon>
        <taxon>Pezizomycotina</taxon>
        <taxon>Eurotiomycetes</taxon>
        <taxon>Eurotiomycetidae</taxon>
        <taxon>Onygenales</taxon>
        <taxon>Ajellomycetaceae</taxon>
        <taxon>Paracoccidioides</taxon>
    </lineage>
</organism>
<evidence type="ECO:0000256" key="2">
    <source>
        <dbReference type="ARBA" id="ARBA00004305"/>
    </source>
</evidence>
<evidence type="ECO:0000256" key="8">
    <source>
        <dbReference type="ARBA" id="ARBA00022801"/>
    </source>
</evidence>
<evidence type="ECO:0000256" key="11">
    <source>
        <dbReference type="ARBA" id="ARBA00023049"/>
    </source>
</evidence>
<name>A0A1D2JNL8_PARBR</name>
<evidence type="ECO:0000256" key="9">
    <source>
        <dbReference type="ARBA" id="ARBA00022833"/>
    </source>
</evidence>
<evidence type="ECO:0000256" key="6">
    <source>
        <dbReference type="ARBA" id="ARBA00022670"/>
    </source>
</evidence>
<dbReference type="Gene3D" id="3.40.390.10">
    <property type="entry name" value="Collagenase (Catalytic Domain)"/>
    <property type="match status" value="1"/>
</dbReference>
<dbReference type="InterPro" id="IPR001567">
    <property type="entry name" value="Pept_M3A_M3B_dom"/>
</dbReference>
<dbReference type="GO" id="GO:0005759">
    <property type="term" value="C:mitochondrial matrix"/>
    <property type="evidence" value="ECO:0007669"/>
    <property type="project" value="UniProtKB-SubCell"/>
</dbReference>
<evidence type="ECO:0000256" key="5">
    <source>
        <dbReference type="ARBA" id="ARBA00018046"/>
    </source>
</evidence>
<dbReference type="EMBL" id="LZYO01000016">
    <property type="protein sequence ID" value="ODH44755.1"/>
    <property type="molecule type" value="Genomic_DNA"/>
</dbReference>
<evidence type="ECO:0000256" key="15">
    <source>
        <dbReference type="RuleBase" id="RU003435"/>
    </source>
</evidence>
<evidence type="ECO:0000256" key="12">
    <source>
        <dbReference type="ARBA" id="ARBA00023128"/>
    </source>
</evidence>
<keyword evidence="8 15" id="KW-0378">Hydrolase</keyword>
<sequence>MDVAVQLALNAKMRQSQAWQISLGPGESEREYPWLLGKKQEIFSHQPLHVSKNSKRPDFLTSVPFLSLRKADDTPRKMLKILRRQPWTCRRCILQHHHAQINRRIHNHAAAGIETPNNNVLDFAVAGNEAAKRHDDSTLRMIFDSQPFWREFSQRKSRSPTGLLQNKYLTSPEGFLKFASVSLQKCQEIMAKVLQASTVDEHRRIVKDLDRLSDLLCRVIDMADFMRSNHPNPAIQDAATRAYSIVFEYMNVLNTETRLNDKLQWALSEPEISAHWSQEEKATAELLVKDFIKSGIHLPPEKKKRFVDLCNDISAAGFNFVNGMEPKTNHLSFDKHKLQGMDPALVERMRRWTSVRLPIDDTMPIIALKSVHDEDTRKQIYLTSRKTSDAQIDRLTRLLELRAELAQLTGYESYAHMAVSDKMAKSPESVRKFLLALNSNNRNLVQKEIANLDALKMEDYAKLGQGKPPFAPWDLSYYVEKYAAQHDVFRKSGAISLYRSFFSLGTVMQGLSRLFTRLYGVRLVPKETCPGETWNPDVRRLDVLDEFDNHIAVIYCDLFSRPGKNPHPTHFTLRCSRVISPEEISEAALSSDVHPNDGMATAIRPGTNSLYQLATVALICDFTNPSPNSTQPPLLSKHSVQNLFHEMGHAIHSVMARTDFQGISGTRCATDFVELPSIIMESFAMAPEVLSLYARHWETNQPLPEDMIQTMRVNHENYENIQGAMDNEAQIMMALLDQAYHDSSPLHRGFDTTQIFHSLYSQHATIYDPIESQTSWQGYFAHLFNYGATYYSYLFDRAIASKLWAETFQEGKLATDREAGERFKNELLRWGAGRDGWKCIAGVLGDQNPANANGRLAEGGEDAMSEVGRWGLGQDRSERH</sequence>
<dbReference type="GO" id="GO:0006518">
    <property type="term" value="P:peptide metabolic process"/>
    <property type="evidence" value="ECO:0007669"/>
    <property type="project" value="TreeGrafter"/>
</dbReference>
<dbReference type="AlphaFoldDB" id="A0A1D2JNL8"/>
<evidence type="ECO:0000256" key="4">
    <source>
        <dbReference type="ARBA" id="ARBA00012441"/>
    </source>
</evidence>
<keyword evidence="9 15" id="KW-0862">Zinc</keyword>
<evidence type="ECO:0000256" key="13">
    <source>
        <dbReference type="ARBA" id="ARBA00025208"/>
    </source>
</evidence>
<dbReference type="InterPro" id="IPR024077">
    <property type="entry name" value="Neurolysin/TOP_dom2"/>
</dbReference>
<dbReference type="GO" id="GO:0004222">
    <property type="term" value="F:metalloendopeptidase activity"/>
    <property type="evidence" value="ECO:0007669"/>
    <property type="project" value="UniProtKB-EC"/>
</dbReference>
<dbReference type="InterPro" id="IPR033851">
    <property type="entry name" value="M3A_MIP"/>
</dbReference>
<dbReference type="EC" id="3.4.24.59" evidence="4"/>